<dbReference type="InterPro" id="IPR007110">
    <property type="entry name" value="Ig-like_dom"/>
</dbReference>
<protein>
    <recommendedName>
        <fullName evidence="2">Ig-like domain-containing protein</fullName>
    </recommendedName>
</protein>
<dbReference type="GO" id="GO:0070593">
    <property type="term" value="P:dendrite self-avoidance"/>
    <property type="evidence" value="ECO:0007669"/>
    <property type="project" value="TreeGrafter"/>
</dbReference>
<gene>
    <name evidence="3" type="ORF">PYX00_000041</name>
</gene>
<dbReference type="InterPro" id="IPR003598">
    <property type="entry name" value="Ig_sub2"/>
</dbReference>
<organism evidence="3">
    <name type="scientific">Menopon gallinae</name>
    <name type="common">poultry shaft louse</name>
    <dbReference type="NCBI Taxonomy" id="328185"/>
    <lineage>
        <taxon>Eukaryota</taxon>
        <taxon>Metazoa</taxon>
        <taxon>Ecdysozoa</taxon>
        <taxon>Arthropoda</taxon>
        <taxon>Hexapoda</taxon>
        <taxon>Insecta</taxon>
        <taxon>Pterygota</taxon>
        <taxon>Neoptera</taxon>
        <taxon>Paraneoptera</taxon>
        <taxon>Psocodea</taxon>
        <taxon>Troctomorpha</taxon>
        <taxon>Phthiraptera</taxon>
        <taxon>Amblycera</taxon>
        <taxon>Menoponidae</taxon>
        <taxon>Menopon</taxon>
    </lineage>
</organism>
<dbReference type="PANTHER" id="PTHR10075:SF100">
    <property type="entry name" value="FASCICLIN-2"/>
    <property type="match status" value="1"/>
</dbReference>
<dbReference type="EMBL" id="JARGDH010000001">
    <property type="protein sequence ID" value="KAL0278131.1"/>
    <property type="molecule type" value="Genomic_DNA"/>
</dbReference>
<dbReference type="GO" id="GO:0030424">
    <property type="term" value="C:axon"/>
    <property type="evidence" value="ECO:0007669"/>
    <property type="project" value="TreeGrafter"/>
</dbReference>
<dbReference type="PROSITE" id="PS50835">
    <property type="entry name" value="IG_LIKE"/>
    <property type="match status" value="1"/>
</dbReference>
<keyword evidence="1" id="KW-0393">Immunoglobulin domain</keyword>
<evidence type="ECO:0000259" key="2">
    <source>
        <dbReference type="PROSITE" id="PS50835"/>
    </source>
</evidence>
<dbReference type="InterPro" id="IPR036179">
    <property type="entry name" value="Ig-like_dom_sf"/>
</dbReference>
<dbReference type="Gene3D" id="2.60.40.10">
    <property type="entry name" value="Immunoglobulins"/>
    <property type="match status" value="1"/>
</dbReference>
<dbReference type="GO" id="GO:0005886">
    <property type="term" value="C:plasma membrane"/>
    <property type="evidence" value="ECO:0007669"/>
    <property type="project" value="TreeGrafter"/>
</dbReference>
<evidence type="ECO:0000313" key="3">
    <source>
        <dbReference type="EMBL" id="KAL0278131.1"/>
    </source>
</evidence>
<dbReference type="SUPFAM" id="SSF48726">
    <property type="entry name" value="Immunoglobulin"/>
    <property type="match status" value="1"/>
</dbReference>
<dbReference type="GO" id="GO:0098632">
    <property type="term" value="F:cell-cell adhesion mediator activity"/>
    <property type="evidence" value="ECO:0007669"/>
    <property type="project" value="TreeGrafter"/>
</dbReference>
<accession>A0AAW2I8A4</accession>
<reference evidence="3" key="1">
    <citation type="journal article" date="2024" name="Gigascience">
        <title>Chromosome-level genome of the poultry shaft louse Menopon gallinae provides insight into the host-switching and adaptive evolution of parasitic lice.</title>
        <authorList>
            <person name="Xu Y."/>
            <person name="Ma L."/>
            <person name="Liu S."/>
            <person name="Liang Y."/>
            <person name="Liu Q."/>
            <person name="He Z."/>
            <person name="Tian L."/>
            <person name="Duan Y."/>
            <person name="Cai W."/>
            <person name="Li H."/>
            <person name="Song F."/>
        </authorList>
    </citation>
    <scope>NUCLEOTIDE SEQUENCE</scope>
    <source>
        <strain evidence="3">Cailab_2023a</strain>
    </source>
</reference>
<dbReference type="GO" id="GO:0007156">
    <property type="term" value="P:homophilic cell adhesion via plasma membrane adhesion molecules"/>
    <property type="evidence" value="ECO:0007669"/>
    <property type="project" value="TreeGrafter"/>
</dbReference>
<dbReference type="InterPro" id="IPR013783">
    <property type="entry name" value="Ig-like_fold"/>
</dbReference>
<dbReference type="GO" id="GO:0007411">
    <property type="term" value="P:axon guidance"/>
    <property type="evidence" value="ECO:0007669"/>
    <property type="project" value="TreeGrafter"/>
</dbReference>
<dbReference type="SMART" id="SM00408">
    <property type="entry name" value="IGc2"/>
    <property type="match status" value="1"/>
</dbReference>
<feature type="domain" description="Ig-like" evidence="2">
    <location>
        <begin position="1"/>
        <end position="69"/>
    </location>
</feature>
<name>A0AAW2I8A4_9NEOP</name>
<dbReference type="PANTHER" id="PTHR10075">
    <property type="entry name" value="BASIGIN RELATED"/>
    <property type="match status" value="1"/>
</dbReference>
<evidence type="ECO:0000256" key="1">
    <source>
        <dbReference type="ARBA" id="ARBA00023319"/>
    </source>
</evidence>
<sequence length="195" mass="21939">MNRQAVLRCLPPTGIPAPQTYWLKNGAVLEPDSNIVITGDGHLLINQARFQDTANYTCVAENIAAKRLSETVLVKVVGMSSTFSAAPFRNRPDNYRPAPFTTEIRFHRTDNDFRLLRGSARERFVPAVGRGGGGDTNFPEDVKLYRFSAARFPGKIHARRDPNGTVSYKKAPWKFGFAADDAEERAEEKRKRKRK</sequence>
<proteinExistence type="predicted"/>
<dbReference type="Pfam" id="PF13927">
    <property type="entry name" value="Ig_3"/>
    <property type="match status" value="1"/>
</dbReference>
<dbReference type="AlphaFoldDB" id="A0AAW2I8A4"/>
<comment type="caution">
    <text evidence="3">The sequence shown here is derived from an EMBL/GenBank/DDBJ whole genome shotgun (WGS) entry which is preliminary data.</text>
</comment>